<dbReference type="SUPFAM" id="SSF53448">
    <property type="entry name" value="Nucleotide-diphospho-sugar transferases"/>
    <property type="match status" value="1"/>
</dbReference>
<keyword evidence="2" id="KW-0808">Transferase</keyword>
<dbReference type="PANTHER" id="PTHR22916">
    <property type="entry name" value="GLYCOSYLTRANSFERASE"/>
    <property type="match status" value="1"/>
</dbReference>
<dbReference type="Gene3D" id="3.90.550.10">
    <property type="entry name" value="Spore Coat Polysaccharide Biosynthesis Protein SpsA, Chain A"/>
    <property type="match status" value="1"/>
</dbReference>
<accession>A0A9D1T138</accession>
<reference evidence="5" key="1">
    <citation type="submission" date="2020-10" db="EMBL/GenBank/DDBJ databases">
        <authorList>
            <person name="Gilroy R."/>
        </authorList>
    </citation>
    <scope>NUCLEOTIDE SEQUENCE</scope>
    <source>
        <strain evidence="5">10669</strain>
    </source>
</reference>
<dbReference type="Pfam" id="PF14393">
    <property type="entry name" value="DUF4422"/>
    <property type="match status" value="1"/>
</dbReference>
<evidence type="ECO:0000256" key="2">
    <source>
        <dbReference type="ARBA" id="ARBA00022679"/>
    </source>
</evidence>
<dbReference type="AlphaFoldDB" id="A0A9D1T138"/>
<dbReference type="Proteomes" id="UP000886812">
    <property type="component" value="Unassembled WGS sequence"/>
</dbReference>
<name>A0A9D1T138_9BACT</name>
<evidence type="ECO:0000313" key="6">
    <source>
        <dbReference type="Proteomes" id="UP000886812"/>
    </source>
</evidence>
<feature type="domain" description="Glycosyltransferase 2-like" evidence="3">
    <location>
        <begin position="281"/>
        <end position="414"/>
    </location>
</feature>
<gene>
    <name evidence="5" type="ORF">IAC75_04705</name>
</gene>
<proteinExistence type="predicted"/>
<evidence type="ECO:0000313" key="5">
    <source>
        <dbReference type="EMBL" id="HIV04433.1"/>
    </source>
</evidence>
<dbReference type="InterPro" id="IPR025536">
    <property type="entry name" value="DUF4422"/>
</dbReference>
<dbReference type="PANTHER" id="PTHR22916:SF51">
    <property type="entry name" value="GLYCOSYLTRANSFERASE EPSH-RELATED"/>
    <property type="match status" value="1"/>
</dbReference>
<organism evidence="5 6">
    <name type="scientific">Candidatus Spyradosoma merdigallinarum</name>
    <dbReference type="NCBI Taxonomy" id="2840950"/>
    <lineage>
        <taxon>Bacteria</taxon>
        <taxon>Pseudomonadati</taxon>
        <taxon>Verrucomicrobiota</taxon>
        <taxon>Opitutia</taxon>
        <taxon>Opitutia incertae sedis</taxon>
        <taxon>Candidatus Spyradosoma</taxon>
    </lineage>
</organism>
<dbReference type="CDD" id="cd00761">
    <property type="entry name" value="Glyco_tranf_GTA_type"/>
    <property type="match status" value="1"/>
</dbReference>
<dbReference type="Pfam" id="PF00535">
    <property type="entry name" value="Glycos_transf_2"/>
    <property type="match status" value="1"/>
</dbReference>
<evidence type="ECO:0000256" key="1">
    <source>
        <dbReference type="ARBA" id="ARBA00022676"/>
    </source>
</evidence>
<dbReference type="EMBL" id="DVOG01000124">
    <property type="protein sequence ID" value="HIV04433.1"/>
    <property type="molecule type" value="Genomic_DNA"/>
</dbReference>
<dbReference type="InterPro" id="IPR001173">
    <property type="entry name" value="Glyco_trans_2-like"/>
</dbReference>
<dbReference type="InterPro" id="IPR029044">
    <property type="entry name" value="Nucleotide-diphossugar_trans"/>
</dbReference>
<evidence type="ECO:0000259" key="3">
    <source>
        <dbReference type="Pfam" id="PF00535"/>
    </source>
</evidence>
<comment type="caution">
    <text evidence="5">The sequence shown here is derived from an EMBL/GenBank/DDBJ whole genome shotgun (WGS) entry which is preliminary data.</text>
</comment>
<reference evidence="5" key="2">
    <citation type="journal article" date="2021" name="PeerJ">
        <title>Extensive microbial diversity within the chicken gut microbiome revealed by metagenomics and culture.</title>
        <authorList>
            <person name="Gilroy R."/>
            <person name="Ravi A."/>
            <person name="Getino M."/>
            <person name="Pursley I."/>
            <person name="Horton D.L."/>
            <person name="Alikhan N.F."/>
            <person name="Baker D."/>
            <person name="Gharbi K."/>
            <person name="Hall N."/>
            <person name="Watson M."/>
            <person name="Adriaenssens E.M."/>
            <person name="Foster-Nyarko E."/>
            <person name="Jarju S."/>
            <person name="Secka A."/>
            <person name="Antonio M."/>
            <person name="Oren A."/>
            <person name="Chaudhuri R.R."/>
            <person name="La Ragione R."/>
            <person name="Hildebrand F."/>
            <person name="Pallen M.J."/>
        </authorList>
    </citation>
    <scope>NUCLEOTIDE SEQUENCE</scope>
    <source>
        <strain evidence="5">10669</strain>
    </source>
</reference>
<feature type="domain" description="DUF4422" evidence="4">
    <location>
        <begin position="7"/>
        <end position="235"/>
    </location>
</feature>
<keyword evidence="1" id="KW-0328">Glycosyltransferase</keyword>
<protein>
    <submittedName>
        <fullName evidence="5">DUF4422 domain-containing protein</fullName>
    </submittedName>
</protein>
<dbReference type="GO" id="GO:0016758">
    <property type="term" value="F:hexosyltransferase activity"/>
    <property type="evidence" value="ECO:0007669"/>
    <property type="project" value="UniProtKB-ARBA"/>
</dbReference>
<evidence type="ECO:0000259" key="4">
    <source>
        <dbReference type="Pfam" id="PF14393"/>
    </source>
</evidence>
<sequence length="641" mass="75044">MTSDRIKIFVVYHRDSPRIERAPFVPIQVGNGAPLGMLRDDTGDNIAAKNPNYCELTAQYWIWKNVKDADVVGLCHYRRIPSFTSDDCAEFSDFSEETCRRFGWTQERISELMRENDILLPPCWAVFPVGEPGNVMSPYDFYARHHRENDMRVALDVIREKTPELADSAERVLLQGTEQCFGCISVMRKSLFDAYSEWLFTVLFEVEKRITLPKNREEARLFGFLAEALLNVWVDYAKRTLGVRVFFGSALPTMNYEGADVRLETQICVPARERVENPLLSVVIPVYNVAKYLHKCLNTVCNQCFEDLEIICVNDGSTDHSREILAAFAERDKRIRIIDQKNRGLGAARNRGIDEACGKYLAFVDSDDWVDRFIWQYSIRKAERLNLEMLLFELDSVSDETGKTLWDPFNKLWIQEECLRKAFFWREWARNPFETNCYAPSRIIRRDFFGQRRFPEGMLYEDAALHFDLLFSARRLGALAFTAYFYRVRKTSLMGVRDLRVLDHLKVIDGVADVLKRNNIFEELEKRFVAYATVLIRKTYAMCPTKECFEAICRWRLSHSDWKWENNPEQRALLNGSQKKYASFCFRSVRHSRPAEKIFEIFPEGRLKTTLVRLAAMFILNRAARKRFRARHLNLDPRFKK</sequence>